<evidence type="ECO:0000256" key="2">
    <source>
        <dbReference type="ARBA" id="ARBA00023125"/>
    </source>
</evidence>
<accession>A0ABU1YIC4</accession>
<reference evidence="5 6" key="1">
    <citation type="submission" date="2023-07" db="EMBL/GenBank/DDBJ databases">
        <title>Sorghum-associated microbial communities from plants grown in Nebraska, USA.</title>
        <authorList>
            <person name="Schachtman D."/>
        </authorList>
    </citation>
    <scope>NUCLEOTIDE SEQUENCE [LARGE SCALE GENOMIC DNA]</scope>
    <source>
        <strain evidence="5 6">BE314</strain>
    </source>
</reference>
<dbReference type="SUPFAM" id="SSF46689">
    <property type="entry name" value="Homeodomain-like"/>
    <property type="match status" value="1"/>
</dbReference>
<dbReference type="EMBL" id="JAVDXU010000001">
    <property type="protein sequence ID" value="MDR7268602.1"/>
    <property type="molecule type" value="Genomic_DNA"/>
</dbReference>
<sequence>MILRELPDLAPRPLTPANAGFRQWFAEHWGRENAIVMGWSRNVEFPPHTQTLSIKRAWGGEGEDYLLPARRLRVDAGHCLILNQGGHYGARIRSREPVLSFGVFFRPGLAAELAHAARQTLPEALAADGETGSLGLCFAEHLRPADGALGAELAGLRDAILAGRGERIGDGDDEAWLEERMQSLLWRMLEAEPGWRSRSGSLAALSRGQHAELLARLDRATDYMLSCRAEALMLDDIAAVARLSKYHFVRCFRALHGCTPMAWLARQRTEQALCLLQDATLSLDEVAARSGLGSRQTLFRQLKRRGGAGGQALRARLSETS</sequence>
<dbReference type="PROSITE" id="PS01124">
    <property type="entry name" value="HTH_ARAC_FAMILY_2"/>
    <property type="match status" value="1"/>
</dbReference>
<gene>
    <name evidence="5" type="ORF">J2X20_001231</name>
</gene>
<protein>
    <submittedName>
        <fullName evidence="5">AraC-like DNA-binding protein</fullName>
    </submittedName>
</protein>
<dbReference type="Pfam" id="PF12833">
    <property type="entry name" value="HTH_18"/>
    <property type="match status" value="1"/>
</dbReference>
<dbReference type="RefSeq" id="WP_310262348.1">
    <property type="nucleotide sequence ID" value="NZ_JAVDXU010000001.1"/>
</dbReference>
<evidence type="ECO:0000313" key="5">
    <source>
        <dbReference type="EMBL" id="MDR7268602.1"/>
    </source>
</evidence>
<keyword evidence="2" id="KW-0238">DNA-binding</keyword>
<organism evidence="5 6">
    <name type="scientific">Roseateles saccharophilus</name>
    <name type="common">Pseudomonas saccharophila</name>
    <dbReference type="NCBI Taxonomy" id="304"/>
    <lineage>
        <taxon>Bacteria</taxon>
        <taxon>Pseudomonadati</taxon>
        <taxon>Pseudomonadota</taxon>
        <taxon>Betaproteobacteria</taxon>
        <taxon>Burkholderiales</taxon>
        <taxon>Sphaerotilaceae</taxon>
        <taxon>Roseateles</taxon>
    </lineage>
</organism>
<dbReference type="InterPro" id="IPR018060">
    <property type="entry name" value="HTH_AraC"/>
</dbReference>
<dbReference type="PANTHER" id="PTHR46796">
    <property type="entry name" value="HTH-TYPE TRANSCRIPTIONAL ACTIVATOR RHAS-RELATED"/>
    <property type="match status" value="1"/>
</dbReference>
<evidence type="ECO:0000256" key="3">
    <source>
        <dbReference type="ARBA" id="ARBA00023163"/>
    </source>
</evidence>
<feature type="domain" description="HTH araC/xylS-type" evidence="4">
    <location>
        <begin position="218"/>
        <end position="316"/>
    </location>
</feature>
<keyword evidence="6" id="KW-1185">Reference proteome</keyword>
<dbReference type="PANTHER" id="PTHR46796:SF14">
    <property type="entry name" value="TRANSCRIPTIONAL REGULATORY PROTEIN"/>
    <property type="match status" value="1"/>
</dbReference>
<evidence type="ECO:0000313" key="6">
    <source>
        <dbReference type="Proteomes" id="UP001180453"/>
    </source>
</evidence>
<name>A0ABU1YIC4_ROSSA</name>
<dbReference type="InterPro" id="IPR009057">
    <property type="entry name" value="Homeodomain-like_sf"/>
</dbReference>
<dbReference type="Proteomes" id="UP001180453">
    <property type="component" value="Unassembled WGS sequence"/>
</dbReference>
<evidence type="ECO:0000259" key="4">
    <source>
        <dbReference type="PROSITE" id="PS01124"/>
    </source>
</evidence>
<keyword evidence="1" id="KW-0805">Transcription regulation</keyword>
<evidence type="ECO:0000256" key="1">
    <source>
        <dbReference type="ARBA" id="ARBA00023015"/>
    </source>
</evidence>
<keyword evidence="3" id="KW-0804">Transcription</keyword>
<comment type="caution">
    <text evidence="5">The sequence shown here is derived from an EMBL/GenBank/DDBJ whole genome shotgun (WGS) entry which is preliminary data.</text>
</comment>
<dbReference type="InterPro" id="IPR050204">
    <property type="entry name" value="AraC_XylS_family_regulators"/>
</dbReference>
<proteinExistence type="predicted"/>
<dbReference type="SMART" id="SM00342">
    <property type="entry name" value="HTH_ARAC"/>
    <property type="match status" value="1"/>
</dbReference>
<dbReference type="Gene3D" id="1.10.10.60">
    <property type="entry name" value="Homeodomain-like"/>
    <property type="match status" value="1"/>
</dbReference>